<accession>A0AAV4B7Y6</accession>
<reference evidence="1 2" key="1">
    <citation type="journal article" date="2021" name="Elife">
        <title>Chloroplast acquisition without the gene transfer in kleptoplastic sea slugs, Plakobranchus ocellatus.</title>
        <authorList>
            <person name="Maeda T."/>
            <person name="Takahashi S."/>
            <person name="Yoshida T."/>
            <person name="Shimamura S."/>
            <person name="Takaki Y."/>
            <person name="Nagai Y."/>
            <person name="Toyoda A."/>
            <person name="Suzuki Y."/>
            <person name="Arimoto A."/>
            <person name="Ishii H."/>
            <person name="Satoh N."/>
            <person name="Nishiyama T."/>
            <person name="Hasebe M."/>
            <person name="Maruyama T."/>
            <person name="Minagawa J."/>
            <person name="Obokata J."/>
            <person name="Shigenobu S."/>
        </authorList>
    </citation>
    <scope>NUCLEOTIDE SEQUENCE [LARGE SCALE GENOMIC DNA]</scope>
</reference>
<sequence>MPRAEQELDMIRLLHYMECDRDIVVINQKARVETPDDWLRAFESARKSPSPFNVLAVQQDMFLQITNHIKVLYKATPQFPTRLIRETLFTRAHPRMIQHHANWNGPFEYQSSLT</sequence>
<evidence type="ECO:0000313" key="2">
    <source>
        <dbReference type="Proteomes" id="UP000735302"/>
    </source>
</evidence>
<gene>
    <name evidence="1" type="ORF">PoB_004096400</name>
</gene>
<proteinExistence type="predicted"/>
<organism evidence="1 2">
    <name type="scientific">Plakobranchus ocellatus</name>
    <dbReference type="NCBI Taxonomy" id="259542"/>
    <lineage>
        <taxon>Eukaryota</taxon>
        <taxon>Metazoa</taxon>
        <taxon>Spiralia</taxon>
        <taxon>Lophotrochozoa</taxon>
        <taxon>Mollusca</taxon>
        <taxon>Gastropoda</taxon>
        <taxon>Heterobranchia</taxon>
        <taxon>Euthyneura</taxon>
        <taxon>Panpulmonata</taxon>
        <taxon>Sacoglossa</taxon>
        <taxon>Placobranchoidea</taxon>
        <taxon>Plakobranchidae</taxon>
        <taxon>Plakobranchus</taxon>
    </lineage>
</organism>
<name>A0AAV4B7Y6_9GAST</name>
<dbReference type="AlphaFoldDB" id="A0AAV4B7Y6"/>
<evidence type="ECO:0000313" key="1">
    <source>
        <dbReference type="EMBL" id="GFO14459.1"/>
    </source>
</evidence>
<dbReference type="EMBL" id="BLXT01004564">
    <property type="protein sequence ID" value="GFO14459.1"/>
    <property type="molecule type" value="Genomic_DNA"/>
</dbReference>
<comment type="caution">
    <text evidence="1">The sequence shown here is derived from an EMBL/GenBank/DDBJ whole genome shotgun (WGS) entry which is preliminary data.</text>
</comment>
<protein>
    <submittedName>
        <fullName evidence="1">Uncharacterized protein</fullName>
    </submittedName>
</protein>
<keyword evidence="2" id="KW-1185">Reference proteome</keyword>
<dbReference type="Proteomes" id="UP000735302">
    <property type="component" value="Unassembled WGS sequence"/>
</dbReference>